<evidence type="ECO:0000313" key="2">
    <source>
        <dbReference type="EnsemblProtists" id="EOD37235"/>
    </source>
</evidence>
<dbReference type="AlphaFoldDB" id="A0A0D3KNA0"/>
<dbReference type="RefSeq" id="XP_005789664.1">
    <property type="nucleotide sequence ID" value="XM_005789607.1"/>
</dbReference>
<feature type="region of interest" description="Disordered" evidence="1">
    <location>
        <begin position="139"/>
        <end position="180"/>
    </location>
</feature>
<dbReference type="InterPro" id="IPR016024">
    <property type="entry name" value="ARM-type_fold"/>
</dbReference>
<reference evidence="3" key="1">
    <citation type="journal article" date="2013" name="Nature">
        <title>Pan genome of the phytoplankton Emiliania underpins its global distribution.</title>
        <authorList>
            <person name="Read B.A."/>
            <person name="Kegel J."/>
            <person name="Klute M.J."/>
            <person name="Kuo A."/>
            <person name="Lefebvre S.C."/>
            <person name="Maumus F."/>
            <person name="Mayer C."/>
            <person name="Miller J."/>
            <person name="Monier A."/>
            <person name="Salamov A."/>
            <person name="Young J."/>
            <person name="Aguilar M."/>
            <person name="Claverie J.M."/>
            <person name="Frickenhaus S."/>
            <person name="Gonzalez K."/>
            <person name="Herman E.K."/>
            <person name="Lin Y.C."/>
            <person name="Napier J."/>
            <person name="Ogata H."/>
            <person name="Sarno A.F."/>
            <person name="Shmutz J."/>
            <person name="Schroeder D."/>
            <person name="de Vargas C."/>
            <person name="Verret F."/>
            <person name="von Dassow P."/>
            <person name="Valentin K."/>
            <person name="Van de Peer Y."/>
            <person name="Wheeler G."/>
            <person name="Dacks J.B."/>
            <person name="Delwiche C.F."/>
            <person name="Dyhrman S.T."/>
            <person name="Glockner G."/>
            <person name="John U."/>
            <person name="Richards T."/>
            <person name="Worden A.Z."/>
            <person name="Zhang X."/>
            <person name="Grigoriev I.V."/>
            <person name="Allen A.E."/>
            <person name="Bidle K."/>
            <person name="Borodovsky M."/>
            <person name="Bowler C."/>
            <person name="Brownlee C."/>
            <person name="Cock J.M."/>
            <person name="Elias M."/>
            <person name="Gladyshev V.N."/>
            <person name="Groth M."/>
            <person name="Guda C."/>
            <person name="Hadaegh A."/>
            <person name="Iglesias-Rodriguez M.D."/>
            <person name="Jenkins J."/>
            <person name="Jones B.M."/>
            <person name="Lawson T."/>
            <person name="Leese F."/>
            <person name="Lindquist E."/>
            <person name="Lobanov A."/>
            <person name="Lomsadze A."/>
            <person name="Malik S.B."/>
            <person name="Marsh M.E."/>
            <person name="Mackinder L."/>
            <person name="Mock T."/>
            <person name="Mueller-Roeber B."/>
            <person name="Pagarete A."/>
            <person name="Parker M."/>
            <person name="Probert I."/>
            <person name="Quesneville H."/>
            <person name="Raines C."/>
            <person name="Rensing S.A."/>
            <person name="Riano-Pachon D.M."/>
            <person name="Richier S."/>
            <person name="Rokitta S."/>
            <person name="Shiraiwa Y."/>
            <person name="Soanes D.M."/>
            <person name="van der Giezen M."/>
            <person name="Wahlund T.M."/>
            <person name="Williams B."/>
            <person name="Wilson W."/>
            <person name="Wolfe G."/>
            <person name="Wurch L.L."/>
        </authorList>
    </citation>
    <scope>NUCLEOTIDE SEQUENCE</scope>
</reference>
<feature type="compositionally biased region" description="Gly residues" evidence="1">
    <location>
        <begin position="159"/>
        <end position="180"/>
    </location>
</feature>
<dbReference type="SUPFAM" id="SSF53756">
    <property type="entry name" value="UDP-Glycosyltransferase/glycogen phosphorylase"/>
    <property type="match status" value="1"/>
</dbReference>
<evidence type="ECO:0000256" key="1">
    <source>
        <dbReference type="SAM" id="MobiDB-lite"/>
    </source>
</evidence>
<dbReference type="Gene3D" id="1.25.10.10">
    <property type="entry name" value="Leucine-rich Repeat Variant"/>
    <property type="match status" value="1"/>
</dbReference>
<sequence length="800" mass="83167">MLRRLRAASDSLLEPPTTHGAAAAAARGGETLGTLLGRSSRSAGGAVDAEEVAEAFDALRRASADHRAAATAAPADGAAVAQRLLHAGAMASVLDVLSALLRTPPSLPPPPPPPPSLPPELRAIVAAAALSEELLFRTSGPALPEGSHAASSVERLPRGGEGGGGEGGGGEGGGGEGGGGAGGRSLLAALAGVLARGDVPVEAHAAGAGALQHLLTRGEEHARLVRLPPRACAAPLVAALASGDLTVRRRAAGAVCNASADDDALDLLVECGAAGALALHLLPSGGAACASAAAAASSPAEQAARHASLRALERLCRVSATAREQAAAAMPEAAPLLSQLAALLQTSGHAPTRALASRTVASLSRSESRHWRPAAERPPPRAWPPSSLVYYTGVALEPWGPERLETGLGGSETAVLQLASRWKAMEPDREVAVYLRMGAPADGAAGAAAAAAAATEREWRGVRLVDVAAFNPSDSFGTFIAWRSLELLDEPLDARLVLLDLHDMPRRRDMSPRRLARVDRLMCKSEFQRGVLPPVASGTPACVLPNGVDEELVARVKAEVWGETGRDGEMRGDMVARVKAERRQPAAPAAEADAGAPRPAAPRLVYTSSYDRGLEHMLRHGWPALLARVPDATLHVYYGWRTHELLHPASAWRDGMKALLASFGPSVVDHGRVGQLELLRAKARAQLLYYVGDWPEIDCIAVREAAMLGCVPLTSSVAVFSDPSKDYVLRVEGDPTEPSTQRAAAARAAEILLEWKARGALPSVDTPTLRSETWAAVARRWLDVVAADVSARASDDSDVE</sequence>
<dbReference type="SUPFAM" id="SSF48371">
    <property type="entry name" value="ARM repeat"/>
    <property type="match status" value="1"/>
</dbReference>
<proteinExistence type="predicted"/>
<dbReference type="InterPro" id="IPR011989">
    <property type="entry name" value="ARM-like"/>
</dbReference>
<dbReference type="PaxDb" id="2903-EOD37235"/>
<dbReference type="STRING" id="2903.R1FDX4"/>
<dbReference type="eggNOG" id="ENOG502T20B">
    <property type="taxonomic scope" value="Eukaryota"/>
</dbReference>
<dbReference type="GeneID" id="17282504"/>
<name>A0A0D3KNA0_EMIH1</name>
<dbReference type="KEGG" id="ehx:EMIHUDRAFT_440417"/>
<organism evidence="2 3">
    <name type="scientific">Emiliania huxleyi (strain CCMP1516)</name>
    <dbReference type="NCBI Taxonomy" id="280463"/>
    <lineage>
        <taxon>Eukaryota</taxon>
        <taxon>Haptista</taxon>
        <taxon>Haptophyta</taxon>
        <taxon>Prymnesiophyceae</taxon>
        <taxon>Isochrysidales</taxon>
        <taxon>Noelaerhabdaceae</taxon>
        <taxon>Emiliania</taxon>
    </lineage>
</organism>
<dbReference type="HOGENOM" id="CLU_011187_0_0_1"/>
<evidence type="ECO:0008006" key="4">
    <source>
        <dbReference type="Google" id="ProtNLM"/>
    </source>
</evidence>
<accession>A0A0D3KNA0</accession>
<evidence type="ECO:0000313" key="3">
    <source>
        <dbReference type="Proteomes" id="UP000013827"/>
    </source>
</evidence>
<reference evidence="2" key="2">
    <citation type="submission" date="2024-10" db="UniProtKB">
        <authorList>
            <consortium name="EnsemblProtists"/>
        </authorList>
    </citation>
    <scope>IDENTIFICATION</scope>
</reference>
<dbReference type="Proteomes" id="UP000013827">
    <property type="component" value="Unassembled WGS sequence"/>
</dbReference>
<protein>
    <recommendedName>
        <fullName evidence="4">Glycosyl transferase family 1 domain-containing protein</fullName>
    </recommendedName>
</protein>
<dbReference type="EnsemblProtists" id="EOD37235">
    <property type="protein sequence ID" value="EOD37235"/>
    <property type="gene ID" value="EMIHUDRAFT_440417"/>
</dbReference>
<keyword evidence="3" id="KW-1185">Reference proteome</keyword>